<feature type="transmembrane region" description="Helical" evidence="7">
    <location>
        <begin position="248"/>
        <end position="265"/>
    </location>
</feature>
<dbReference type="InParanoid" id="Q01WF5"/>
<dbReference type="PANTHER" id="PTHR23522:SF4">
    <property type="entry name" value="NUCLEOSIDE PERMEASE NUPG-RELATED"/>
    <property type="match status" value="1"/>
</dbReference>
<dbReference type="HOGENOM" id="CLU_013133_1_2_0"/>
<gene>
    <name evidence="9" type="ordered locus">Acid_5055</name>
</gene>
<feature type="transmembrane region" description="Helical" evidence="7">
    <location>
        <begin position="159"/>
        <end position="177"/>
    </location>
</feature>
<feature type="transmembrane region" description="Helical" evidence="7">
    <location>
        <begin position="210"/>
        <end position="228"/>
    </location>
</feature>
<evidence type="ECO:0000259" key="8">
    <source>
        <dbReference type="PROSITE" id="PS50850"/>
    </source>
</evidence>
<evidence type="ECO:0000256" key="1">
    <source>
        <dbReference type="ARBA" id="ARBA00004651"/>
    </source>
</evidence>
<feature type="transmembrane region" description="Helical" evidence="7">
    <location>
        <begin position="272"/>
        <end position="291"/>
    </location>
</feature>
<proteinExistence type="predicted"/>
<dbReference type="STRING" id="234267.Acid_5055"/>
<evidence type="ECO:0000256" key="6">
    <source>
        <dbReference type="ARBA" id="ARBA00023136"/>
    </source>
</evidence>
<dbReference type="OrthoDB" id="9783013at2"/>
<feature type="transmembrane region" description="Helical" evidence="7">
    <location>
        <begin position="376"/>
        <end position="395"/>
    </location>
</feature>
<feature type="transmembrane region" description="Helical" evidence="7">
    <location>
        <begin position="73"/>
        <end position="91"/>
    </location>
</feature>
<dbReference type="InterPro" id="IPR004740">
    <property type="entry name" value="Nuc_H_symport"/>
</dbReference>
<keyword evidence="3" id="KW-1003">Cell membrane</keyword>
<comment type="subcellular location">
    <subcellularLocation>
        <location evidence="1">Cell membrane</location>
        <topology evidence="1">Multi-pass membrane protein</topology>
    </subcellularLocation>
</comment>
<evidence type="ECO:0000313" key="9">
    <source>
        <dbReference type="EMBL" id="ABJ86010.1"/>
    </source>
</evidence>
<feature type="transmembrane region" description="Helical" evidence="7">
    <location>
        <begin position="132"/>
        <end position="153"/>
    </location>
</feature>
<keyword evidence="6 7" id="KW-0472">Membrane</keyword>
<dbReference type="AlphaFoldDB" id="Q01WF5"/>
<keyword evidence="5 7" id="KW-1133">Transmembrane helix</keyword>
<keyword evidence="2" id="KW-0813">Transport</keyword>
<feature type="domain" description="Major facilitator superfamily (MFS) profile" evidence="8">
    <location>
        <begin position="195"/>
        <end position="411"/>
    </location>
</feature>
<feature type="transmembrane region" description="Helical" evidence="7">
    <location>
        <begin position="297"/>
        <end position="315"/>
    </location>
</feature>
<dbReference type="eggNOG" id="COG2814">
    <property type="taxonomic scope" value="Bacteria"/>
</dbReference>
<keyword evidence="4 7" id="KW-0812">Transmembrane</keyword>
<dbReference type="Pfam" id="PF03825">
    <property type="entry name" value="Nuc_H_symport"/>
    <property type="match status" value="1"/>
</dbReference>
<dbReference type="EMBL" id="CP000473">
    <property type="protein sequence ID" value="ABJ86010.1"/>
    <property type="molecule type" value="Genomic_DNA"/>
</dbReference>
<dbReference type="GO" id="GO:0005886">
    <property type="term" value="C:plasma membrane"/>
    <property type="evidence" value="ECO:0007669"/>
    <property type="project" value="UniProtKB-SubCell"/>
</dbReference>
<feature type="transmembrane region" description="Helical" evidence="7">
    <location>
        <begin position="97"/>
        <end position="120"/>
    </location>
</feature>
<feature type="transmembrane region" description="Helical" evidence="7">
    <location>
        <begin position="43"/>
        <end position="61"/>
    </location>
</feature>
<evidence type="ECO:0000256" key="5">
    <source>
        <dbReference type="ARBA" id="ARBA00022989"/>
    </source>
</evidence>
<dbReference type="InterPro" id="IPR036259">
    <property type="entry name" value="MFS_trans_sf"/>
</dbReference>
<dbReference type="SUPFAM" id="SSF103473">
    <property type="entry name" value="MFS general substrate transporter"/>
    <property type="match status" value="1"/>
</dbReference>
<dbReference type="GO" id="GO:0015212">
    <property type="term" value="F:cytidine transmembrane transporter activity"/>
    <property type="evidence" value="ECO:0007669"/>
    <property type="project" value="TreeGrafter"/>
</dbReference>
<feature type="transmembrane region" description="Helical" evidence="7">
    <location>
        <begin position="336"/>
        <end position="356"/>
    </location>
</feature>
<organism evidence="9">
    <name type="scientific">Solibacter usitatus (strain Ellin6076)</name>
    <dbReference type="NCBI Taxonomy" id="234267"/>
    <lineage>
        <taxon>Bacteria</taxon>
        <taxon>Pseudomonadati</taxon>
        <taxon>Acidobacteriota</taxon>
        <taxon>Terriglobia</taxon>
        <taxon>Bryobacterales</taxon>
        <taxon>Solibacteraceae</taxon>
        <taxon>Candidatus Solibacter</taxon>
    </lineage>
</organism>
<evidence type="ECO:0000256" key="4">
    <source>
        <dbReference type="ARBA" id="ARBA00022692"/>
    </source>
</evidence>
<accession>Q01WF5</accession>
<evidence type="ECO:0000256" key="2">
    <source>
        <dbReference type="ARBA" id="ARBA00022448"/>
    </source>
</evidence>
<dbReference type="FunCoup" id="Q01WF5">
    <property type="interactions" value="86"/>
</dbReference>
<dbReference type="KEGG" id="sus:Acid_5055"/>
<evidence type="ECO:0000256" key="3">
    <source>
        <dbReference type="ARBA" id="ARBA00022475"/>
    </source>
</evidence>
<dbReference type="Gene3D" id="1.20.1250.20">
    <property type="entry name" value="MFS general substrate transporter like domains"/>
    <property type="match status" value="2"/>
</dbReference>
<reference evidence="9" key="1">
    <citation type="submission" date="2006-10" db="EMBL/GenBank/DDBJ databases">
        <title>Complete sequence of Solibacter usitatus Ellin6076.</title>
        <authorList>
            <consortium name="US DOE Joint Genome Institute"/>
            <person name="Copeland A."/>
            <person name="Lucas S."/>
            <person name="Lapidus A."/>
            <person name="Barry K."/>
            <person name="Detter J.C."/>
            <person name="Glavina del Rio T."/>
            <person name="Hammon N."/>
            <person name="Israni S."/>
            <person name="Dalin E."/>
            <person name="Tice H."/>
            <person name="Pitluck S."/>
            <person name="Thompson L.S."/>
            <person name="Brettin T."/>
            <person name="Bruce D."/>
            <person name="Han C."/>
            <person name="Tapia R."/>
            <person name="Gilna P."/>
            <person name="Schmutz J."/>
            <person name="Larimer F."/>
            <person name="Land M."/>
            <person name="Hauser L."/>
            <person name="Kyrpides N."/>
            <person name="Mikhailova N."/>
            <person name="Janssen P.H."/>
            <person name="Kuske C.R."/>
            <person name="Richardson P."/>
        </authorList>
    </citation>
    <scope>NUCLEOTIDE SEQUENCE</scope>
    <source>
        <strain evidence="9">Ellin6076</strain>
    </source>
</reference>
<dbReference type="InterPro" id="IPR020846">
    <property type="entry name" value="MFS_dom"/>
</dbReference>
<name>Q01WF5_SOLUE</name>
<protein>
    <submittedName>
        <fullName evidence="9">Nucleoside:H+ symporter</fullName>
    </submittedName>
</protein>
<sequence length="411" mass="44878">MPTSLKARLCLMMFLNYVIWGSWYVTIGTYLTATLKFSGTEAGAIFGTTALASMISPFFIGMVADRFFSTEKVLAVLHLIGAVLLYFITQATSFTSVYTLVLAYCLCYFPTIGLTNSLTLQQLTNAGNQFPFIRMFATIGWIAIGQTIGNMGIETTATPFLLAAGASVVMALYCLTLPHTPPPGKGKGQKVTVRELLGLDALVMLKRRPYFIFVVASILACIPLTFYFSFTNAFLNEVGVVNAAGKMTLGQVSEVGVMLLMPFIFRKITVRGVFMLGLACWSLRYGLLAFGNANAGIWMFYLAIILHGFCFDFFFMTGQLYTDQEAPAHLRGTAQGFLTFVTYGVGMFIGSLLSGVALDFFSTTVDGKLQHNWQSFWLASGAGALLILALVAIFFQTRAKVETKKAATQTS</sequence>
<evidence type="ECO:0000256" key="7">
    <source>
        <dbReference type="SAM" id="Phobius"/>
    </source>
</evidence>
<dbReference type="CDD" id="cd06177">
    <property type="entry name" value="MFS_NHS"/>
    <property type="match status" value="1"/>
</dbReference>
<dbReference type="PANTHER" id="PTHR23522">
    <property type="entry name" value="BLL5896 PROTEIN"/>
    <property type="match status" value="1"/>
</dbReference>
<dbReference type="PROSITE" id="PS50850">
    <property type="entry name" value="MFS"/>
    <property type="match status" value="1"/>
</dbReference>
<dbReference type="GO" id="GO:0015213">
    <property type="term" value="F:uridine transmembrane transporter activity"/>
    <property type="evidence" value="ECO:0007669"/>
    <property type="project" value="TreeGrafter"/>
</dbReference>
<feature type="transmembrane region" description="Helical" evidence="7">
    <location>
        <begin position="9"/>
        <end position="31"/>
    </location>
</feature>